<dbReference type="GO" id="GO:0005829">
    <property type="term" value="C:cytosol"/>
    <property type="evidence" value="ECO:0007669"/>
    <property type="project" value="TreeGrafter"/>
</dbReference>
<gene>
    <name evidence="5" type="ORF">BXY39_2828</name>
</gene>
<sequence>MKKPGAKASSRTGKPPQRRGKRRTAGGGGAGGKRHGLSPAALSPGAPGAFFLYGRHAVTAALGNMTRPCRRLIARDAAALQDTLVRNRPGLTVDIISDMSVFEATVGPGTPHQGLMLEVQPLPQMDLADGAPSPGGVRGGDTAYPPRLLILDQVTDPQNVGAALRVAAGLGAAALITQDRHSPKESGALARAAAGALDTLPWIRVTNVADSLKTLGDMGYWSVGLTGAADADIDTLDTGRPLAIVMGAEGTGLRPRVAASCDFLARIPMSGRVESLNVSTAAAIALYALRAGDTA</sequence>
<dbReference type="GO" id="GO:0003723">
    <property type="term" value="F:RNA binding"/>
    <property type="evidence" value="ECO:0007669"/>
    <property type="project" value="InterPro"/>
</dbReference>
<reference evidence="5 6" key="1">
    <citation type="submission" date="2018-10" db="EMBL/GenBank/DDBJ databases">
        <title>Genomic Encyclopedia of Archaeal and Bacterial Type Strains, Phase II (KMG-II): from individual species to whole genera.</title>
        <authorList>
            <person name="Goeker M."/>
        </authorList>
    </citation>
    <scope>NUCLEOTIDE SEQUENCE [LARGE SCALE GENOMIC DNA]</scope>
    <source>
        <strain evidence="5 6">DSM 25217</strain>
    </source>
</reference>
<dbReference type="Proteomes" id="UP000271227">
    <property type="component" value="Unassembled WGS sequence"/>
</dbReference>
<accession>A0A3M0C867</accession>
<dbReference type="InterPro" id="IPR001537">
    <property type="entry name" value="SpoU_MeTrfase"/>
</dbReference>
<dbReference type="InterPro" id="IPR004441">
    <property type="entry name" value="rRNA_MeTrfase_TrmH"/>
</dbReference>
<dbReference type="GO" id="GO:0006396">
    <property type="term" value="P:RNA processing"/>
    <property type="evidence" value="ECO:0007669"/>
    <property type="project" value="InterPro"/>
</dbReference>
<dbReference type="InterPro" id="IPR029026">
    <property type="entry name" value="tRNA_m1G_MTases_N"/>
</dbReference>
<dbReference type="SMART" id="SM00967">
    <property type="entry name" value="SpoU_sub_bind"/>
    <property type="match status" value="1"/>
</dbReference>
<dbReference type="AlphaFoldDB" id="A0A3M0C867"/>
<protein>
    <submittedName>
        <fullName evidence="5">23S rRNA (Guanosine2251-2'-O)-methyltransferase</fullName>
    </submittedName>
</protein>
<feature type="region of interest" description="Disordered" evidence="3">
    <location>
        <begin position="1"/>
        <end position="41"/>
    </location>
</feature>
<dbReference type="PANTHER" id="PTHR46429:SF1">
    <property type="entry name" value="23S RRNA (GUANOSINE-2'-O-)-METHYLTRANSFERASE RLMB"/>
    <property type="match status" value="1"/>
</dbReference>
<evidence type="ECO:0000256" key="2">
    <source>
        <dbReference type="ARBA" id="ARBA00022679"/>
    </source>
</evidence>
<keyword evidence="2 5" id="KW-0808">Transferase</keyword>
<dbReference type="InParanoid" id="A0A3M0C867"/>
<comment type="caution">
    <text evidence="5">The sequence shown here is derived from an EMBL/GenBank/DDBJ whole genome shotgun (WGS) entry which is preliminary data.</text>
</comment>
<evidence type="ECO:0000256" key="1">
    <source>
        <dbReference type="ARBA" id="ARBA00022603"/>
    </source>
</evidence>
<dbReference type="PANTHER" id="PTHR46429">
    <property type="entry name" value="23S RRNA (GUANOSINE-2'-O-)-METHYLTRANSFERASE RLMB"/>
    <property type="match status" value="1"/>
</dbReference>
<proteinExistence type="predicted"/>
<dbReference type="GO" id="GO:0032259">
    <property type="term" value="P:methylation"/>
    <property type="evidence" value="ECO:0007669"/>
    <property type="project" value="UniProtKB-KW"/>
</dbReference>
<dbReference type="Pfam" id="PF00588">
    <property type="entry name" value="SpoU_methylase"/>
    <property type="match status" value="1"/>
</dbReference>
<dbReference type="CDD" id="cd18103">
    <property type="entry name" value="SpoU-like_RlmB"/>
    <property type="match status" value="1"/>
</dbReference>
<evidence type="ECO:0000313" key="6">
    <source>
        <dbReference type="Proteomes" id="UP000271227"/>
    </source>
</evidence>
<name>A0A3M0C867_9PROT</name>
<dbReference type="EMBL" id="REFR01000013">
    <property type="protein sequence ID" value="RMB04560.1"/>
    <property type="molecule type" value="Genomic_DNA"/>
</dbReference>
<dbReference type="InterPro" id="IPR029028">
    <property type="entry name" value="Alpha/beta_knot_MTases"/>
</dbReference>
<dbReference type="SUPFAM" id="SSF75217">
    <property type="entry name" value="alpha/beta knot"/>
    <property type="match status" value="1"/>
</dbReference>
<keyword evidence="1 5" id="KW-0489">Methyltransferase</keyword>
<evidence type="ECO:0000256" key="3">
    <source>
        <dbReference type="SAM" id="MobiDB-lite"/>
    </source>
</evidence>
<organism evidence="5 6">
    <name type="scientific">Eilatimonas milleporae</name>
    <dbReference type="NCBI Taxonomy" id="911205"/>
    <lineage>
        <taxon>Bacteria</taxon>
        <taxon>Pseudomonadati</taxon>
        <taxon>Pseudomonadota</taxon>
        <taxon>Alphaproteobacteria</taxon>
        <taxon>Kordiimonadales</taxon>
        <taxon>Kordiimonadaceae</taxon>
        <taxon>Eilatimonas</taxon>
    </lineage>
</organism>
<keyword evidence="6" id="KW-1185">Reference proteome</keyword>
<evidence type="ECO:0000313" key="5">
    <source>
        <dbReference type="EMBL" id="RMB04560.1"/>
    </source>
</evidence>
<feature type="domain" description="RNA 2-O ribose methyltransferase substrate binding" evidence="4">
    <location>
        <begin position="51"/>
        <end position="125"/>
    </location>
</feature>
<dbReference type="RefSeq" id="WP_121939489.1">
    <property type="nucleotide sequence ID" value="NZ_REFR01000013.1"/>
</dbReference>
<dbReference type="OrthoDB" id="9785673at2"/>
<dbReference type="Gene3D" id="3.40.1280.10">
    <property type="match status" value="1"/>
</dbReference>
<dbReference type="GO" id="GO:0008173">
    <property type="term" value="F:RNA methyltransferase activity"/>
    <property type="evidence" value="ECO:0007669"/>
    <property type="project" value="InterPro"/>
</dbReference>
<dbReference type="InterPro" id="IPR013123">
    <property type="entry name" value="SpoU_subst-bd"/>
</dbReference>
<dbReference type="FunCoup" id="A0A3M0C867">
    <property type="interactions" value="484"/>
</dbReference>
<evidence type="ECO:0000259" key="4">
    <source>
        <dbReference type="SMART" id="SM00967"/>
    </source>
</evidence>